<organism evidence="1 2">
    <name type="scientific">Planotetraspora silvatica</name>
    <dbReference type="NCBI Taxonomy" id="234614"/>
    <lineage>
        <taxon>Bacteria</taxon>
        <taxon>Bacillati</taxon>
        <taxon>Actinomycetota</taxon>
        <taxon>Actinomycetes</taxon>
        <taxon>Streptosporangiales</taxon>
        <taxon>Streptosporangiaceae</taxon>
        <taxon>Planotetraspora</taxon>
    </lineage>
</organism>
<sequence>MVQTPVANGSRGGILQFKIMHRYWVAAMLSAGLALGGCGSGGGGGAAPSASSTLTDAQIQSVVNELVQCIRSNGAPGLPDVKAENGRVVLPDETTVDEATKRNLAAAAEACKSIQERLPASVFEKPGQDGDQQRKPTAEDVPVLREWSRCIREHGVSEWPDPKPDGSFPLDNAAIKEGKSARIVAAWQACEQYWNGGMERS</sequence>
<comment type="caution">
    <text evidence="1">The sequence shown here is derived from an EMBL/GenBank/DDBJ whole genome shotgun (WGS) entry which is preliminary data.</text>
</comment>
<evidence type="ECO:0000313" key="2">
    <source>
        <dbReference type="Proteomes" id="UP000644610"/>
    </source>
</evidence>
<dbReference type="AlphaFoldDB" id="A0A8J3UUY8"/>
<dbReference type="EMBL" id="BOOQ01000047">
    <property type="protein sequence ID" value="GII49981.1"/>
    <property type="molecule type" value="Genomic_DNA"/>
</dbReference>
<reference evidence="1" key="1">
    <citation type="submission" date="2021-01" db="EMBL/GenBank/DDBJ databases">
        <title>Whole genome shotgun sequence of Planotetraspora silvatica NBRC 100141.</title>
        <authorList>
            <person name="Komaki H."/>
            <person name="Tamura T."/>
        </authorList>
    </citation>
    <scope>NUCLEOTIDE SEQUENCE</scope>
    <source>
        <strain evidence="1">NBRC 100141</strain>
    </source>
</reference>
<name>A0A8J3UUY8_9ACTN</name>
<proteinExistence type="predicted"/>
<dbReference type="Proteomes" id="UP000644610">
    <property type="component" value="Unassembled WGS sequence"/>
</dbReference>
<protein>
    <submittedName>
        <fullName evidence="1">Uncharacterized protein</fullName>
    </submittedName>
</protein>
<keyword evidence="2" id="KW-1185">Reference proteome</keyword>
<gene>
    <name evidence="1" type="ORF">Psi02_64050</name>
</gene>
<evidence type="ECO:0000313" key="1">
    <source>
        <dbReference type="EMBL" id="GII49981.1"/>
    </source>
</evidence>
<accession>A0A8J3UUY8</accession>